<dbReference type="SMART" id="SM00368">
    <property type="entry name" value="LRR_RI"/>
    <property type="match status" value="2"/>
</dbReference>
<reference evidence="1 2" key="1">
    <citation type="submission" date="2023-11" db="EMBL/GenBank/DDBJ databases">
        <authorList>
            <person name="Okamura Y."/>
        </authorList>
    </citation>
    <scope>NUCLEOTIDE SEQUENCE [LARGE SCALE GENOMIC DNA]</scope>
</reference>
<comment type="caution">
    <text evidence="1">The sequence shown here is derived from an EMBL/GenBank/DDBJ whole genome shotgun (WGS) entry which is preliminary data.</text>
</comment>
<accession>A0AAV1JF57</accession>
<evidence type="ECO:0000313" key="1">
    <source>
        <dbReference type="EMBL" id="CAK1546664.1"/>
    </source>
</evidence>
<dbReference type="Proteomes" id="UP001497472">
    <property type="component" value="Unassembled WGS sequence"/>
</dbReference>
<organism evidence="1 2">
    <name type="scientific">Leptosia nina</name>
    <dbReference type="NCBI Taxonomy" id="320188"/>
    <lineage>
        <taxon>Eukaryota</taxon>
        <taxon>Metazoa</taxon>
        <taxon>Ecdysozoa</taxon>
        <taxon>Arthropoda</taxon>
        <taxon>Hexapoda</taxon>
        <taxon>Insecta</taxon>
        <taxon>Pterygota</taxon>
        <taxon>Neoptera</taxon>
        <taxon>Endopterygota</taxon>
        <taxon>Lepidoptera</taxon>
        <taxon>Glossata</taxon>
        <taxon>Ditrysia</taxon>
        <taxon>Papilionoidea</taxon>
        <taxon>Pieridae</taxon>
        <taxon>Pierinae</taxon>
        <taxon>Leptosia</taxon>
    </lineage>
</organism>
<dbReference type="Pfam" id="PF13516">
    <property type="entry name" value="LRR_6"/>
    <property type="match status" value="2"/>
</dbReference>
<dbReference type="InterPro" id="IPR001611">
    <property type="entry name" value="Leu-rich_rpt"/>
</dbReference>
<evidence type="ECO:0000313" key="2">
    <source>
        <dbReference type="Proteomes" id="UP001497472"/>
    </source>
</evidence>
<proteinExistence type="predicted"/>
<dbReference type="InterPro" id="IPR032675">
    <property type="entry name" value="LRR_dom_sf"/>
</dbReference>
<dbReference type="AlphaFoldDB" id="A0AAV1JF57"/>
<keyword evidence="2" id="KW-1185">Reference proteome</keyword>
<dbReference type="EMBL" id="CAVLEF010000008">
    <property type="protein sequence ID" value="CAK1546664.1"/>
    <property type="molecule type" value="Genomic_DNA"/>
</dbReference>
<dbReference type="Gene3D" id="3.80.10.10">
    <property type="entry name" value="Ribonuclease Inhibitor"/>
    <property type="match status" value="1"/>
</dbReference>
<dbReference type="PANTHER" id="PTHR46984">
    <property type="entry name" value="LEUCINE-RICH REPEAT-CONTAINING PROTEIN 71"/>
    <property type="match status" value="1"/>
</dbReference>
<dbReference type="InterPro" id="IPR053040">
    <property type="entry name" value="LRR-containing_protein_71"/>
</dbReference>
<protein>
    <recommendedName>
        <fullName evidence="3">Leucine-rich repeat-containing protein 71</fullName>
    </recommendedName>
</protein>
<dbReference type="SUPFAM" id="SSF52047">
    <property type="entry name" value="RNI-like"/>
    <property type="match status" value="1"/>
</dbReference>
<name>A0AAV1JF57_9NEOP</name>
<sequence length="473" mass="53329">MSNEGEVIDNRPQPDNFVEFMPWACSQLQMDHVIIIEKIEQHEYVSAVNPDRIKKVRSKAKLQSHFELTSDQEKDENLDTLKTPISIDSQMVYITAVYDHADNLTQLKFEKNKEIPRLIWKILGLIIKYYTQLTSITINGGMNQYTIHEISKFLKTSYVTEVILDNSFICEANFCLLLNCENSLYHISLAGCDIDDNITANIASKLVFPLPASKKLSILNLSSNKITDEGAKHLGEALRSNRQLSYLNLSNNKLSDDGADYLLNSLSEFVLTADELLTARARHIAFLKRKNELAKKTLQELKAGEFGRGARKKTLRQTTVGLTPKRGKLEKDTSLKSLVDANAKSFLNVDVLLYDKAVAIAENELGDFDDPFSSDNTVFKDGYTYSKGNNSLCYLNLSFNNLSYLCLKKIATLIKYQRSLDRKPSGLYNVIIEGNPLPVSCTELNQIDDLIDMGLAAHRRISGVKKRGGHTKR</sequence>
<evidence type="ECO:0008006" key="3">
    <source>
        <dbReference type="Google" id="ProtNLM"/>
    </source>
</evidence>
<dbReference type="PANTHER" id="PTHR46984:SF1">
    <property type="entry name" value="LEUCINE-RICH REPEAT-CONTAINING PROTEIN 71"/>
    <property type="match status" value="1"/>
</dbReference>
<gene>
    <name evidence="1" type="ORF">LNINA_LOCUS6208</name>
</gene>